<sequence length="119" mass="13016">MNSGFNVEAGSMAKAVSDFQDAASAMKAQMDALQSELAAWALTGYQGAQADAFRLLHQELQDEQAKVRSCLEFLSERVQDSSRQMFQTDDQLRQDFQGLRGLVNGGDGGDVLNRLRGAQ</sequence>
<gene>
    <name evidence="1" type="ORF">LX15_003006</name>
</gene>
<dbReference type="Proteomes" id="UP001205311">
    <property type="component" value="Unassembled WGS sequence"/>
</dbReference>
<dbReference type="Gene3D" id="1.10.287.1060">
    <property type="entry name" value="ESAT-6-like"/>
    <property type="match status" value="1"/>
</dbReference>
<name>A0ABT1HUV4_STRSD</name>
<dbReference type="SUPFAM" id="SSF140453">
    <property type="entry name" value="EsxAB dimer-like"/>
    <property type="match status" value="1"/>
</dbReference>
<comment type="caution">
    <text evidence="1">The sequence shown here is derived from an EMBL/GenBank/DDBJ whole genome shotgun (WGS) entry which is preliminary data.</text>
</comment>
<dbReference type="InterPro" id="IPR036689">
    <property type="entry name" value="ESAT-6-like_sf"/>
</dbReference>
<evidence type="ECO:0000313" key="2">
    <source>
        <dbReference type="Proteomes" id="UP001205311"/>
    </source>
</evidence>
<reference evidence="1 2" key="1">
    <citation type="submission" date="2022-06" db="EMBL/GenBank/DDBJ databases">
        <title>Genomic Encyclopedia of Archaeal and Bacterial Type Strains, Phase II (KMG-II): from individual species to whole genera.</title>
        <authorList>
            <person name="Goeker M."/>
        </authorList>
    </citation>
    <scope>NUCLEOTIDE SEQUENCE [LARGE SCALE GENOMIC DNA]</scope>
    <source>
        <strain evidence="1 2">DSM 40477</strain>
    </source>
</reference>
<dbReference type="Pfam" id="PF06013">
    <property type="entry name" value="WXG100"/>
    <property type="match status" value="1"/>
</dbReference>
<evidence type="ECO:0000313" key="1">
    <source>
        <dbReference type="EMBL" id="MCP2259305.1"/>
    </source>
</evidence>
<protein>
    <recommendedName>
        <fullName evidence="3">WXG100 family type VII secretion target</fullName>
    </recommendedName>
</protein>
<dbReference type="RefSeq" id="WP_380496992.1">
    <property type="nucleotide sequence ID" value="NZ_JBHMCX010000027.1"/>
</dbReference>
<dbReference type="InterPro" id="IPR010310">
    <property type="entry name" value="T7SS_ESAT-6-like"/>
</dbReference>
<proteinExistence type="predicted"/>
<keyword evidence="2" id="KW-1185">Reference proteome</keyword>
<accession>A0ABT1HUV4</accession>
<organism evidence="1 2">
    <name type="scientific">Streptoalloteichus tenebrarius (strain ATCC 17920 / DSM 40477 / JCM 4838 / CBS 697.72 / NBRC 16177 / NCIMB 11028 / NRRL B-12390 / A12253. 1 / ISP 5477)</name>
    <name type="common">Streptomyces tenebrarius</name>
    <dbReference type="NCBI Taxonomy" id="1933"/>
    <lineage>
        <taxon>Bacteria</taxon>
        <taxon>Bacillati</taxon>
        <taxon>Actinomycetota</taxon>
        <taxon>Actinomycetes</taxon>
        <taxon>Pseudonocardiales</taxon>
        <taxon>Pseudonocardiaceae</taxon>
        <taxon>Streptoalloteichus</taxon>
    </lineage>
</organism>
<evidence type="ECO:0008006" key="3">
    <source>
        <dbReference type="Google" id="ProtNLM"/>
    </source>
</evidence>
<dbReference type="EMBL" id="JAMTCP010000015">
    <property type="protein sequence ID" value="MCP2259305.1"/>
    <property type="molecule type" value="Genomic_DNA"/>
</dbReference>